<protein>
    <submittedName>
        <fullName evidence="2">Uncharacterized protein</fullName>
    </submittedName>
</protein>
<feature type="compositionally biased region" description="Basic residues" evidence="1">
    <location>
        <begin position="1"/>
        <end position="10"/>
    </location>
</feature>
<organism evidence="2 3">
    <name type="scientific">Panicum virgatum</name>
    <name type="common">Blackwell switchgrass</name>
    <dbReference type="NCBI Taxonomy" id="38727"/>
    <lineage>
        <taxon>Eukaryota</taxon>
        <taxon>Viridiplantae</taxon>
        <taxon>Streptophyta</taxon>
        <taxon>Embryophyta</taxon>
        <taxon>Tracheophyta</taxon>
        <taxon>Spermatophyta</taxon>
        <taxon>Magnoliopsida</taxon>
        <taxon>Liliopsida</taxon>
        <taxon>Poales</taxon>
        <taxon>Poaceae</taxon>
        <taxon>PACMAD clade</taxon>
        <taxon>Panicoideae</taxon>
        <taxon>Panicodae</taxon>
        <taxon>Paniceae</taxon>
        <taxon>Panicinae</taxon>
        <taxon>Panicum</taxon>
        <taxon>Panicum sect. Hiantes</taxon>
    </lineage>
</organism>
<keyword evidence="3" id="KW-1185">Reference proteome</keyword>
<dbReference type="EMBL" id="CM029049">
    <property type="protein sequence ID" value="KAG2571275.1"/>
    <property type="molecule type" value="Genomic_DNA"/>
</dbReference>
<proteinExistence type="predicted"/>
<evidence type="ECO:0000313" key="2">
    <source>
        <dbReference type="EMBL" id="KAG2571275.1"/>
    </source>
</evidence>
<reference evidence="2" key="1">
    <citation type="submission" date="2020-05" db="EMBL/GenBank/DDBJ databases">
        <title>WGS assembly of Panicum virgatum.</title>
        <authorList>
            <person name="Lovell J.T."/>
            <person name="Jenkins J."/>
            <person name="Shu S."/>
            <person name="Juenger T.E."/>
            <person name="Schmutz J."/>
        </authorList>
    </citation>
    <scope>NUCLEOTIDE SEQUENCE</scope>
    <source>
        <strain evidence="2">AP13</strain>
    </source>
</reference>
<evidence type="ECO:0000313" key="3">
    <source>
        <dbReference type="Proteomes" id="UP000823388"/>
    </source>
</evidence>
<gene>
    <name evidence="2" type="ORF">PVAP13_7KG046500</name>
</gene>
<evidence type="ECO:0000256" key="1">
    <source>
        <dbReference type="SAM" id="MobiDB-lite"/>
    </source>
</evidence>
<dbReference type="PANTHER" id="PTHR36478:SF10">
    <property type="entry name" value="ELYS-LIKE DOMAIN-CONTAINING PROTEIN"/>
    <property type="match status" value="1"/>
</dbReference>
<dbReference type="PANTHER" id="PTHR36478">
    <property type="entry name" value="OS04G0614237 PROTEIN-RELATED"/>
    <property type="match status" value="1"/>
</dbReference>
<sequence length="266" mass="29643">MDFSSMHRRARGVEGDPLSGNCRSGQVEHPLPSPLAMCTPNPHSITRRGGDDLAGVVEHPPYGGSGTGTSSPSSGSKASTAPSNHTYDDRRDGRLHLRGAPQGPSRPRLVARRHRYLPCFLPPDNEGHLMSVEAKVCTASSSSSWTWPRSRPTSATIRYGSLRIRYIMLTTLHTKQQLRVSLNWEFVWQAAAKIINKLVHMTPELKCTVIILSGSLKPHNRSHQKKQQQCCRHTEASVLLDRYVFRKRGGCIFQDALTSHMMKTTR</sequence>
<comment type="caution">
    <text evidence="2">The sequence shown here is derived from an EMBL/GenBank/DDBJ whole genome shotgun (WGS) entry which is preliminary data.</text>
</comment>
<dbReference type="Proteomes" id="UP000823388">
    <property type="component" value="Chromosome 7K"/>
</dbReference>
<name>A0A8T0QCX2_PANVG</name>
<feature type="compositionally biased region" description="Basic and acidic residues" evidence="1">
    <location>
        <begin position="86"/>
        <end position="95"/>
    </location>
</feature>
<feature type="compositionally biased region" description="Low complexity" evidence="1">
    <location>
        <begin position="68"/>
        <end position="83"/>
    </location>
</feature>
<feature type="region of interest" description="Disordered" evidence="1">
    <location>
        <begin position="1"/>
        <end position="107"/>
    </location>
</feature>
<accession>A0A8T0QCX2</accession>
<dbReference type="AlphaFoldDB" id="A0A8T0QCX2"/>